<evidence type="ECO:0000313" key="2">
    <source>
        <dbReference type="EMBL" id="MBE9077392.1"/>
    </source>
</evidence>
<protein>
    <submittedName>
        <fullName evidence="2">Sugar ABC transporter substrate-binding protein</fullName>
    </submittedName>
</protein>
<dbReference type="InterPro" id="IPR050490">
    <property type="entry name" value="Bact_solute-bd_prot1"/>
</dbReference>
<dbReference type="Pfam" id="PF01547">
    <property type="entry name" value="SBP_bac_1"/>
    <property type="match status" value="1"/>
</dbReference>
<keyword evidence="3" id="KW-1185">Reference proteome</keyword>
<dbReference type="CDD" id="cd13585">
    <property type="entry name" value="PBP2_TMBP_like"/>
    <property type="match status" value="1"/>
</dbReference>
<dbReference type="Proteomes" id="UP000636505">
    <property type="component" value="Unassembled WGS sequence"/>
</dbReference>
<proteinExistence type="predicted"/>
<feature type="signal peptide" evidence="1">
    <location>
        <begin position="1"/>
        <end position="33"/>
    </location>
</feature>
<dbReference type="InterPro" id="IPR006059">
    <property type="entry name" value="SBP"/>
</dbReference>
<dbReference type="EMBL" id="JADEXG010000016">
    <property type="protein sequence ID" value="MBE9077392.1"/>
    <property type="molecule type" value="Genomic_DNA"/>
</dbReference>
<name>A0A8J7DB93_9CYAN</name>
<dbReference type="AlphaFoldDB" id="A0A8J7DB93"/>
<sequence>MNPFRHWRKFLALVLVGSLIAILASCSSGSRSANETAAGDEQSGTQTVEFWTMQLQPKFTDYFNQLIADFEAENADITVNWVDVPWADMQSKVLTAVSANTAPDVVNLNPDFASQLASRNAWLPLNEAVSAEQKAVYLPKIWQASTLANESFGLPWYLTARVTLYNQNIFQAAGISDPPATFAELAEVAKQIKAETGKHAFFISFVPDDAADVMQSFVQMGVPLVDQEGNAAFNTPAGRAVFQYWTDLYQQELLPREVLTQGHRRAIELYQAGETAILASGAEFLDAIAKNAPDIAEATAVAPQISGSTGKTNVAVMNLVIPRSTDVPEAALKFALYVTNDENQLAFAKAANVLPSTIAATEDSYFTDLPADASPVELARSVSANQLANAEVLIPAMEDIKELQKIVYDNLQAAMLAEKTVDQAVEDAAAEWDAR</sequence>
<gene>
    <name evidence="2" type="ORF">IQ241_08790</name>
</gene>
<keyword evidence="1" id="KW-0732">Signal</keyword>
<dbReference type="PROSITE" id="PS51257">
    <property type="entry name" value="PROKAR_LIPOPROTEIN"/>
    <property type="match status" value="1"/>
</dbReference>
<organism evidence="2 3">
    <name type="scientific">Vasconcelosia minhoensis LEGE 07310</name>
    <dbReference type="NCBI Taxonomy" id="915328"/>
    <lineage>
        <taxon>Bacteria</taxon>
        <taxon>Bacillati</taxon>
        <taxon>Cyanobacteriota</taxon>
        <taxon>Cyanophyceae</taxon>
        <taxon>Nodosilineales</taxon>
        <taxon>Cymatolegaceae</taxon>
        <taxon>Vasconcelosia</taxon>
        <taxon>Vasconcelosia minhoensis</taxon>
    </lineage>
</organism>
<accession>A0A8J7DB93</accession>
<evidence type="ECO:0000256" key="1">
    <source>
        <dbReference type="SAM" id="SignalP"/>
    </source>
</evidence>
<feature type="chain" id="PRO_5035328502" evidence="1">
    <location>
        <begin position="34"/>
        <end position="435"/>
    </location>
</feature>
<dbReference type="PANTHER" id="PTHR43649">
    <property type="entry name" value="ARABINOSE-BINDING PROTEIN-RELATED"/>
    <property type="match status" value="1"/>
</dbReference>
<dbReference type="Gene3D" id="3.40.190.10">
    <property type="entry name" value="Periplasmic binding protein-like II"/>
    <property type="match status" value="1"/>
</dbReference>
<reference evidence="2" key="1">
    <citation type="submission" date="2020-10" db="EMBL/GenBank/DDBJ databases">
        <authorList>
            <person name="Castelo-Branco R."/>
            <person name="Eusebio N."/>
            <person name="Adriana R."/>
            <person name="Vieira A."/>
            <person name="Brugerolle De Fraissinette N."/>
            <person name="Rezende De Castro R."/>
            <person name="Schneider M.P."/>
            <person name="Vasconcelos V."/>
            <person name="Leao P.N."/>
        </authorList>
    </citation>
    <scope>NUCLEOTIDE SEQUENCE</scope>
    <source>
        <strain evidence="2">LEGE 07310</strain>
    </source>
</reference>
<dbReference type="RefSeq" id="WP_193906103.1">
    <property type="nucleotide sequence ID" value="NZ_JADEXG010000016.1"/>
</dbReference>
<dbReference type="SUPFAM" id="SSF53850">
    <property type="entry name" value="Periplasmic binding protein-like II"/>
    <property type="match status" value="1"/>
</dbReference>
<comment type="caution">
    <text evidence="2">The sequence shown here is derived from an EMBL/GenBank/DDBJ whole genome shotgun (WGS) entry which is preliminary data.</text>
</comment>
<evidence type="ECO:0000313" key="3">
    <source>
        <dbReference type="Proteomes" id="UP000636505"/>
    </source>
</evidence>
<dbReference type="PANTHER" id="PTHR43649:SF12">
    <property type="entry name" value="DIACETYLCHITOBIOSE BINDING PROTEIN DASA"/>
    <property type="match status" value="1"/>
</dbReference>